<keyword evidence="6" id="KW-0496">Mitochondrion</keyword>
<dbReference type="GO" id="GO:0005737">
    <property type="term" value="C:cytoplasm"/>
    <property type="evidence" value="ECO:0007669"/>
    <property type="project" value="TreeGrafter"/>
</dbReference>
<keyword evidence="4" id="KW-1133">Transmembrane helix</keyword>
<dbReference type="GO" id="GO:0051639">
    <property type="term" value="P:actin filament network formation"/>
    <property type="evidence" value="ECO:0007669"/>
    <property type="project" value="TreeGrafter"/>
</dbReference>
<dbReference type="GO" id="GO:0032432">
    <property type="term" value="C:actin filament bundle"/>
    <property type="evidence" value="ECO:0007669"/>
    <property type="project" value="TreeGrafter"/>
</dbReference>
<keyword evidence="2" id="KW-0009">Actin-binding</keyword>
<evidence type="ECO:0000313" key="6">
    <source>
        <dbReference type="EMBL" id="SPQ99626.1"/>
    </source>
</evidence>
<keyword evidence="1" id="KW-0677">Repeat</keyword>
<dbReference type="SMART" id="SM00033">
    <property type="entry name" value="CH"/>
    <property type="match status" value="2"/>
</dbReference>
<dbReference type="PROSITE" id="PS50021">
    <property type="entry name" value="CH"/>
    <property type="match status" value="2"/>
</dbReference>
<geneLocation type="mitochondrion" evidence="6"/>
<feature type="domain" description="Calponin-homology (CH)" evidence="5">
    <location>
        <begin position="94"/>
        <end position="213"/>
    </location>
</feature>
<evidence type="ECO:0000256" key="4">
    <source>
        <dbReference type="SAM" id="Phobius"/>
    </source>
</evidence>
<dbReference type="Gene3D" id="1.10.418.10">
    <property type="entry name" value="Calponin-like domain"/>
    <property type="match status" value="2"/>
</dbReference>
<dbReference type="SUPFAM" id="SSF47576">
    <property type="entry name" value="Calponin-homology domain, CH-domain"/>
    <property type="match status" value="1"/>
</dbReference>
<evidence type="ECO:0000256" key="2">
    <source>
        <dbReference type="ARBA" id="ARBA00023203"/>
    </source>
</evidence>
<dbReference type="InterPro" id="IPR039959">
    <property type="entry name" value="Fimbrin/Plastin"/>
</dbReference>
<feature type="transmembrane region" description="Helical" evidence="4">
    <location>
        <begin position="466"/>
        <end position="486"/>
    </location>
</feature>
<feature type="compositionally biased region" description="Basic residues" evidence="3">
    <location>
        <begin position="493"/>
        <end position="504"/>
    </location>
</feature>
<accession>A0A3P3YHG7</accession>
<evidence type="ECO:0000313" key="7">
    <source>
        <dbReference type="Proteomes" id="UP000290189"/>
    </source>
</evidence>
<feature type="domain" description="Calponin-homology (CH)" evidence="5">
    <location>
        <begin position="238"/>
        <end position="340"/>
    </location>
</feature>
<keyword evidence="4" id="KW-0472">Membrane</keyword>
<dbReference type="GO" id="GO:0051017">
    <property type="term" value="P:actin filament bundle assembly"/>
    <property type="evidence" value="ECO:0007669"/>
    <property type="project" value="InterPro"/>
</dbReference>
<dbReference type="Pfam" id="PF00307">
    <property type="entry name" value="CH"/>
    <property type="match status" value="2"/>
</dbReference>
<sequence>MNVSAGASTRQNEHAPTCAQRSSPSSAQQPKDPRASGGARVQPRTASSVIIHFRQLGLVPGAHGVTHQLHARPSDTRPIAMDAIVQTDGDVRLSSTMAAEIKGIGRHLLAELPDEHRLDGWKDDDPVDLLRRLADGVVHCRFLEHVFPGSIPSARVNAHPTNRFEMGENQRVYLDAVRSTAVVINVDENDLVDSCHHPSLVLGLLWQIVHVQMRSRTMHRLTAGDEGEDGGGAAISNQDHKRLVMEWVNKRLASQATITNLGDDLSDSKAYLSLLSGCCPATTVADPDDGTRERRLSRASVVLFAAKSIGLKPILTADDIVNGNEMLNFTFVQSLVVVLEDPKGVVNPGAITDAGADPQKVSLETPGAVPGDGSYSRSMPLIAILVFGVCLLFAYHIEQRQIDTFASQVVNKGGALIRTQGVVVAKRMADRAAAHLFEVLVPVADHVKSIVAQTAPPAPPLDYAELTIVIGVIVAALAAFVAYDIATSNHESHRSRRVRHHRVQRQPEPLSPVTQ</sequence>
<name>A0A3P3YHG7_PLABS</name>
<evidence type="ECO:0000259" key="5">
    <source>
        <dbReference type="PROSITE" id="PS50021"/>
    </source>
</evidence>
<gene>
    <name evidence="6" type="ORF">PLBR_LOCUS6841</name>
</gene>
<dbReference type="EMBL" id="OVEO01000012">
    <property type="protein sequence ID" value="SPQ99626.1"/>
    <property type="molecule type" value="Genomic_DNA"/>
</dbReference>
<evidence type="ECO:0000256" key="3">
    <source>
        <dbReference type="SAM" id="MobiDB-lite"/>
    </source>
</evidence>
<protein>
    <recommendedName>
        <fullName evidence="5">Calponin-homology (CH) domain-containing protein</fullName>
    </recommendedName>
</protein>
<dbReference type="InterPro" id="IPR001715">
    <property type="entry name" value="CH_dom"/>
</dbReference>
<dbReference type="AlphaFoldDB" id="A0A3P3YHG7"/>
<evidence type="ECO:0000256" key="1">
    <source>
        <dbReference type="ARBA" id="ARBA00022737"/>
    </source>
</evidence>
<keyword evidence="4" id="KW-0812">Transmembrane</keyword>
<feature type="region of interest" description="Disordered" evidence="3">
    <location>
        <begin position="491"/>
        <end position="515"/>
    </location>
</feature>
<reference evidence="6 7" key="1">
    <citation type="submission" date="2018-03" db="EMBL/GenBank/DDBJ databases">
        <authorList>
            <person name="Fogelqvist J."/>
        </authorList>
    </citation>
    <scope>NUCLEOTIDE SEQUENCE [LARGE SCALE GENOMIC DNA]</scope>
</reference>
<feature type="compositionally biased region" description="Low complexity" evidence="3">
    <location>
        <begin position="19"/>
        <end position="30"/>
    </location>
</feature>
<dbReference type="InterPro" id="IPR036872">
    <property type="entry name" value="CH_dom_sf"/>
</dbReference>
<feature type="compositionally biased region" description="Polar residues" evidence="3">
    <location>
        <begin position="1"/>
        <end position="10"/>
    </location>
</feature>
<dbReference type="CDD" id="cd21218">
    <property type="entry name" value="CH_PLS_FIM_rpt2"/>
    <property type="match status" value="1"/>
</dbReference>
<dbReference type="GO" id="GO:0051015">
    <property type="term" value="F:actin filament binding"/>
    <property type="evidence" value="ECO:0007669"/>
    <property type="project" value="InterPro"/>
</dbReference>
<proteinExistence type="predicted"/>
<dbReference type="GO" id="GO:0005884">
    <property type="term" value="C:actin filament"/>
    <property type="evidence" value="ECO:0007669"/>
    <property type="project" value="TreeGrafter"/>
</dbReference>
<dbReference type="PANTHER" id="PTHR19961">
    <property type="entry name" value="FIMBRIN/PLASTIN"/>
    <property type="match status" value="1"/>
</dbReference>
<dbReference type="PANTHER" id="PTHR19961:SF18">
    <property type="entry name" value="FI19014P1"/>
    <property type="match status" value="1"/>
</dbReference>
<feature type="region of interest" description="Disordered" evidence="3">
    <location>
        <begin position="1"/>
        <end position="44"/>
    </location>
</feature>
<dbReference type="Proteomes" id="UP000290189">
    <property type="component" value="Unassembled WGS sequence"/>
</dbReference>
<organism evidence="6 7">
    <name type="scientific">Plasmodiophora brassicae</name>
    <name type="common">Clubroot disease agent</name>
    <dbReference type="NCBI Taxonomy" id="37360"/>
    <lineage>
        <taxon>Eukaryota</taxon>
        <taxon>Sar</taxon>
        <taxon>Rhizaria</taxon>
        <taxon>Endomyxa</taxon>
        <taxon>Phytomyxea</taxon>
        <taxon>Plasmodiophorida</taxon>
        <taxon>Plasmodiophoridae</taxon>
        <taxon>Plasmodiophora</taxon>
    </lineage>
</organism>